<dbReference type="Proteomes" id="UP000305238">
    <property type="component" value="Unassembled WGS sequence"/>
</dbReference>
<evidence type="ECO:0000313" key="5">
    <source>
        <dbReference type="EMBL" id="TMR38667.1"/>
    </source>
</evidence>
<evidence type="ECO:0000256" key="2">
    <source>
        <dbReference type="ARBA" id="ARBA00022801"/>
    </source>
</evidence>
<evidence type="ECO:0000256" key="4">
    <source>
        <dbReference type="SAM" id="MobiDB-lite"/>
    </source>
</evidence>
<dbReference type="InterPro" id="IPR006035">
    <property type="entry name" value="Ureohydrolase"/>
</dbReference>
<gene>
    <name evidence="5" type="ORF">ETD96_15895</name>
</gene>
<comment type="caution">
    <text evidence="5">The sequence shown here is derived from an EMBL/GenBank/DDBJ whole genome shotgun (WGS) entry which is preliminary data.</text>
</comment>
<dbReference type="PANTHER" id="PTHR11358">
    <property type="entry name" value="ARGINASE/AGMATINASE"/>
    <property type="match status" value="1"/>
</dbReference>
<reference evidence="5 6" key="1">
    <citation type="submission" date="2019-05" db="EMBL/GenBank/DDBJ databases">
        <title>Draft genome sequence of Actinomadura geliboluensis A8036.</title>
        <authorList>
            <person name="Saricaoglu S."/>
            <person name="Isik K."/>
        </authorList>
    </citation>
    <scope>NUCLEOTIDE SEQUENCE [LARGE SCALE GENOMIC DNA]</scope>
    <source>
        <strain evidence="5 6">A8036</strain>
    </source>
</reference>
<feature type="region of interest" description="Disordered" evidence="4">
    <location>
        <begin position="57"/>
        <end position="110"/>
    </location>
</feature>
<dbReference type="GO" id="GO:0033389">
    <property type="term" value="P:putrescine biosynthetic process from arginine, via agmatine"/>
    <property type="evidence" value="ECO:0007669"/>
    <property type="project" value="TreeGrafter"/>
</dbReference>
<dbReference type="PROSITE" id="PS51409">
    <property type="entry name" value="ARGINASE_2"/>
    <property type="match status" value="1"/>
</dbReference>
<keyword evidence="6" id="KW-1185">Reference proteome</keyword>
<dbReference type="Gene3D" id="3.40.800.10">
    <property type="entry name" value="Ureohydrolase domain"/>
    <property type="match status" value="1"/>
</dbReference>
<dbReference type="EMBL" id="VCKZ01000100">
    <property type="protein sequence ID" value="TMR38667.1"/>
    <property type="molecule type" value="Genomic_DNA"/>
</dbReference>
<dbReference type="PRINTS" id="PR00116">
    <property type="entry name" value="ARGINASE"/>
</dbReference>
<comment type="similarity">
    <text evidence="3">Belongs to the arginase family.</text>
</comment>
<name>A0A5S4H0G7_9ACTN</name>
<evidence type="ECO:0000313" key="6">
    <source>
        <dbReference type="Proteomes" id="UP000305238"/>
    </source>
</evidence>
<dbReference type="SUPFAM" id="SSF52768">
    <property type="entry name" value="Arginase/deacetylase"/>
    <property type="match status" value="1"/>
</dbReference>
<dbReference type="AlphaFoldDB" id="A0A5S4H0G7"/>
<organism evidence="5 6">
    <name type="scientific">Actinomadura geliboluensis</name>
    <dbReference type="NCBI Taxonomy" id="882440"/>
    <lineage>
        <taxon>Bacteria</taxon>
        <taxon>Bacillati</taxon>
        <taxon>Actinomycetota</taxon>
        <taxon>Actinomycetes</taxon>
        <taxon>Streptosporangiales</taxon>
        <taxon>Thermomonosporaceae</taxon>
        <taxon>Actinomadura</taxon>
    </lineage>
</organism>
<feature type="compositionally biased region" description="Basic residues" evidence="4">
    <location>
        <begin position="91"/>
        <end position="102"/>
    </location>
</feature>
<dbReference type="GO" id="GO:0046872">
    <property type="term" value="F:metal ion binding"/>
    <property type="evidence" value="ECO:0007669"/>
    <property type="project" value="UniProtKB-KW"/>
</dbReference>
<dbReference type="PANTHER" id="PTHR11358:SF26">
    <property type="entry name" value="GUANIDINO ACID HYDROLASE, MITOCHONDRIAL"/>
    <property type="match status" value="1"/>
</dbReference>
<evidence type="ECO:0000256" key="1">
    <source>
        <dbReference type="ARBA" id="ARBA00022723"/>
    </source>
</evidence>
<dbReference type="OrthoDB" id="9788689at2"/>
<evidence type="ECO:0000256" key="3">
    <source>
        <dbReference type="PROSITE-ProRule" id="PRU00742"/>
    </source>
</evidence>
<keyword evidence="2" id="KW-0378">Hydrolase</keyword>
<dbReference type="GO" id="GO:0008783">
    <property type="term" value="F:agmatinase activity"/>
    <property type="evidence" value="ECO:0007669"/>
    <property type="project" value="TreeGrafter"/>
</dbReference>
<accession>A0A5S4H0G7</accession>
<sequence>MRPQEALVYGSNCRRAKAPGADLRAEVSVMARSPALSPCLVKAFSDMAMLGTASVRAPAPAGHSRGALSGDPPAHEGRNARTLRASWQGASRHHASSARPRRTVMPEPGPAPFPEADPFSPYDVGTFAGVPRANSANRAHARAAILGVPFDTGTNARRIGCRQGPEHIRRSAPPERRFLFHSDRDAISELKVIDYGNVGVVPGKVEQAFLAIERAVAAILAHGTLPVVMGGDGSVSLPQLRAVSGRFPDLAVVHVDAHTDAFDVPGAGPYTTSTTFLRAEEEGLVDRESVIHIGPRGLGIAPDGTASAVAADGHRVIDSDEFCARGPAAVADDVAAMLGGRPVYLCWDMDFFDPSAAPGVASPEWGGPDVRSALSFLRLLWRLDIVHVDVNTVSPPHDLHETTGNLAARVIFECLDLAASRP</sequence>
<protein>
    <submittedName>
        <fullName evidence="5">Agmatinase</fullName>
    </submittedName>
</protein>
<dbReference type="InterPro" id="IPR023696">
    <property type="entry name" value="Ureohydrolase_dom_sf"/>
</dbReference>
<dbReference type="Pfam" id="PF00491">
    <property type="entry name" value="Arginase"/>
    <property type="match status" value="1"/>
</dbReference>
<keyword evidence="1" id="KW-0479">Metal-binding</keyword>
<proteinExistence type="inferred from homology"/>